<dbReference type="InterPro" id="IPR002818">
    <property type="entry name" value="DJ-1/PfpI"/>
</dbReference>
<dbReference type="CDD" id="cd03141">
    <property type="entry name" value="GATase1_Hsp31_like"/>
    <property type="match status" value="1"/>
</dbReference>
<dbReference type="Gene3D" id="3.40.50.880">
    <property type="match status" value="1"/>
</dbReference>
<dbReference type="InterPro" id="IPR050325">
    <property type="entry name" value="Prot/Nucl_acid_deglycase"/>
</dbReference>
<dbReference type="RefSeq" id="WP_081557132.1">
    <property type="nucleotide sequence ID" value="NZ_MUKV01000070.1"/>
</dbReference>
<dbReference type="InterPro" id="IPR029062">
    <property type="entry name" value="Class_I_gatase-like"/>
</dbReference>
<dbReference type="EMBL" id="MUKV01000070">
    <property type="protein sequence ID" value="OQS31200.1"/>
    <property type="molecule type" value="Genomic_DNA"/>
</dbReference>
<dbReference type="AlphaFoldDB" id="A0A1W0C8Y1"/>
<keyword evidence="1" id="KW-0346">Stress response</keyword>
<dbReference type="GO" id="GO:0019243">
    <property type="term" value="P:methylglyoxal catabolic process to D-lactate via S-lactoyl-glutathione"/>
    <property type="evidence" value="ECO:0007669"/>
    <property type="project" value="TreeGrafter"/>
</dbReference>
<reference evidence="5 6" key="1">
    <citation type="submission" date="2017-02" db="EMBL/GenBank/DDBJ databases">
        <title>Chromobacterium haemolyticum H5244.</title>
        <authorList>
            <person name="Gulvik C.A."/>
        </authorList>
    </citation>
    <scope>NUCLEOTIDE SEQUENCE [LARGE SCALE GENOMIC DNA]</scope>
    <source>
        <strain evidence="5 6">H5244</strain>
    </source>
</reference>
<evidence type="ECO:0000313" key="5">
    <source>
        <dbReference type="EMBL" id="OQS31200.1"/>
    </source>
</evidence>
<evidence type="ECO:0000256" key="2">
    <source>
        <dbReference type="ARBA" id="ARBA00023239"/>
    </source>
</evidence>
<dbReference type="Proteomes" id="UP000192721">
    <property type="component" value="Unassembled WGS sequence"/>
</dbReference>
<dbReference type="GO" id="GO:0005737">
    <property type="term" value="C:cytoplasm"/>
    <property type="evidence" value="ECO:0007669"/>
    <property type="project" value="TreeGrafter"/>
</dbReference>
<comment type="caution">
    <text evidence="5">The sequence shown here is derived from an EMBL/GenBank/DDBJ whole genome shotgun (WGS) entry which is preliminary data.</text>
</comment>
<gene>
    <name evidence="5" type="ORF">B0T45_23175</name>
</gene>
<keyword evidence="2" id="KW-0456">Lyase</keyword>
<dbReference type="GO" id="GO:0016740">
    <property type="term" value="F:transferase activity"/>
    <property type="evidence" value="ECO:0007669"/>
    <property type="project" value="UniProtKB-KW"/>
</dbReference>
<evidence type="ECO:0000259" key="4">
    <source>
        <dbReference type="Pfam" id="PF01965"/>
    </source>
</evidence>
<feature type="domain" description="DJ-1/PfpI" evidence="4">
    <location>
        <begin position="28"/>
        <end position="218"/>
    </location>
</feature>
<keyword evidence="5" id="KW-0808">Transferase</keyword>
<dbReference type="GO" id="GO:0019172">
    <property type="term" value="F:glyoxalase III activity"/>
    <property type="evidence" value="ECO:0007669"/>
    <property type="project" value="TreeGrafter"/>
</dbReference>
<dbReference type="PANTHER" id="PTHR48094">
    <property type="entry name" value="PROTEIN/NUCLEIC ACID DEGLYCASE DJ-1-RELATED"/>
    <property type="match status" value="1"/>
</dbReference>
<name>A0A1W0C8Y1_9NEIS</name>
<dbReference type="PANTHER" id="PTHR48094:SF11">
    <property type="entry name" value="GLUTATHIONE-INDEPENDENT GLYOXALASE HSP31-RELATED"/>
    <property type="match status" value="1"/>
</dbReference>
<dbReference type="Pfam" id="PF01965">
    <property type="entry name" value="DJ-1_PfpI"/>
    <property type="match status" value="1"/>
</dbReference>
<accession>A0A1W0C8Y1</accession>
<sequence length="235" mass="25092">MTTRILMIVTSCNWMGNTDKPTGLWAEELAVPYYTLIDAGASVVIASTAGGKTPIDPGSVKALGENEPAVERMLADMALQAKLENTIPILDLNPEDFDAIFFPGGHGTMWDLPADRCVKAAVEYAFGKGKFIASVCHGAAGLVSAIRSDGLPMVHGKRVNSFTDSEEREVGLAGVVPFMLESRLRELGGIFVGGDNWHAFAIRDGQLITGQNPQSSAKVAEILLDAIGIDVCEWN</sequence>
<evidence type="ECO:0000256" key="1">
    <source>
        <dbReference type="ARBA" id="ARBA00023016"/>
    </source>
</evidence>
<evidence type="ECO:0000313" key="6">
    <source>
        <dbReference type="Proteomes" id="UP000192721"/>
    </source>
</evidence>
<comment type="similarity">
    <text evidence="3">Belongs to the peptidase C56 family. HSP31-like subfamily.</text>
</comment>
<evidence type="ECO:0000256" key="3">
    <source>
        <dbReference type="ARBA" id="ARBA00038493"/>
    </source>
</evidence>
<proteinExistence type="inferred from homology"/>
<protein>
    <submittedName>
        <fullName evidence="5">Glutamine amidotransferase</fullName>
    </submittedName>
</protein>
<organism evidence="5 6">
    <name type="scientific">Chromobacterium haemolyticum</name>
    <dbReference type="NCBI Taxonomy" id="394935"/>
    <lineage>
        <taxon>Bacteria</taxon>
        <taxon>Pseudomonadati</taxon>
        <taxon>Pseudomonadota</taxon>
        <taxon>Betaproteobacteria</taxon>
        <taxon>Neisseriales</taxon>
        <taxon>Chromobacteriaceae</taxon>
        <taxon>Chromobacterium</taxon>
    </lineage>
</organism>
<keyword evidence="5" id="KW-0315">Glutamine amidotransferase</keyword>
<dbReference type="SUPFAM" id="SSF52317">
    <property type="entry name" value="Class I glutamine amidotransferase-like"/>
    <property type="match status" value="1"/>
</dbReference>